<reference evidence="2" key="1">
    <citation type="submission" date="2022-07" db="EMBL/GenBank/DDBJ databases">
        <authorList>
            <person name="Trinca V."/>
            <person name="Uliana J.V.C."/>
            <person name="Torres T.T."/>
            <person name="Ward R.J."/>
            <person name="Monesi N."/>
        </authorList>
    </citation>
    <scope>NUCLEOTIDE SEQUENCE</scope>
    <source>
        <strain evidence="2">HSMRA1968</strain>
        <tissue evidence="2">Whole embryos</tissue>
    </source>
</reference>
<organism evidence="2 3">
    <name type="scientific">Pseudolycoriella hygida</name>
    <dbReference type="NCBI Taxonomy" id="35572"/>
    <lineage>
        <taxon>Eukaryota</taxon>
        <taxon>Metazoa</taxon>
        <taxon>Ecdysozoa</taxon>
        <taxon>Arthropoda</taxon>
        <taxon>Hexapoda</taxon>
        <taxon>Insecta</taxon>
        <taxon>Pterygota</taxon>
        <taxon>Neoptera</taxon>
        <taxon>Endopterygota</taxon>
        <taxon>Diptera</taxon>
        <taxon>Nematocera</taxon>
        <taxon>Sciaroidea</taxon>
        <taxon>Sciaridae</taxon>
        <taxon>Pseudolycoriella</taxon>
    </lineage>
</organism>
<protein>
    <submittedName>
        <fullName evidence="2">Uncharacterized protein</fullName>
    </submittedName>
</protein>
<evidence type="ECO:0000313" key="2">
    <source>
        <dbReference type="EMBL" id="KAJ6635106.1"/>
    </source>
</evidence>
<name>A0A9Q0MNP8_9DIPT</name>
<gene>
    <name evidence="2" type="ORF">Bhyg_13689</name>
</gene>
<dbReference type="Proteomes" id="UP001151699">
    <property type="component" value="Chromosome C"/>
</dbReference>
<accession>A0A9Q0MNP8</accession>
<dbReference type="OrthoDB" id="7791918at2759"/>
<keyword evidence="3" id="KW-1185">Reference proteome</keyword>
<dbReference type="AlphaFoldDB" id="A0A9Q0MNP8"/>
<sequence length="229" mass="26380">MESEKGSLLETMNIIEGVKKTLTGRIAGKFVPFAVRNIFAQNVQIETECEHLKAALLQAYSNALAYLNTWTKQYDEFKVFTWMNLSEVPDFEDIQSCVSYLHEKNVAIRDDTCFDQFCNLKEFVITHQDNDDSKKKLSHEKKPPKIRFITPAPNVYPFLERGKTNSIYPNETKLKPTMREQHKNVFKSIAPPPNTYPRESAHRGNGEDLLKKMTSGPNAPAYTIRQKLY</sequence>
<evidence type="ECO:0000313" key="3">
    <source>
        <dbReference type="Proteomes" id="UP001151699"/>
    </source>
</evidence>
<comment type="caution">
    <text evidence="2">The sequence shown here is derived from an EMBL/GenBank/DDBJ whole genome shotgun (WGS) entry which is preliminary data.</text>
</comment>
<feature type="region of interest" description="Disordered" evidence="1">
    <location>
        <begin position="187"/>
        <end position="229"/>
    </location>
</feature>
<proteinExistence type="predicted"/>
<feature type="compositionally biased region" description="Basic and acidic residues" evidence="1">
    <location>
        <begin position="199"/>
        <end position="211"/>
    </location>
</feature>
<dbReference type="EMBL" id="WJQU01000004">
    <property type="protein sequence ID" value="KAJ6635106.1"/>
    <property type="molecule type" value="Genomic_DNA"/>
</dbReference>
<evidence type="ECO:0000256" key="1">
    <source>
        <dbReference type="SAM" id="MobiDB-lite"/>
    </source>
</evidence>